<reference evidence="1 2" key="1">
    <citation type="submission" date="2021-03" db="EMBL/GenBank/DDBJ databases">
        <title>Antimicrobial resistance genes in bacteria isolated from Japanese honey, and their potential for conferring macrolide and lincosamide resistance in the American foulbrood pathogen Paenibacillus larvae.</title>
        <authorList>
            <person name="Okamoto M."/>
            <person name="Kumagai M."/>
            <person name="Kanamori H."/>
            <person name="Takamatsu D."/>
        </authorList>
    </citation>
    <scope>NUCLEOTIDE SEQUENCE [LARGE SCALE GENOMIC DNA]</scope>
    <source>
        <strain evidence="1 2">J42TS3</strain>
    </source>
</reference>
<keyword evidence="2" id="KW-1185">Reference proteome</keyword>
<sequence length="257" mass="28618">MEMNNVYMLRDHHADQSRKAGYVYAVEPERAAELIAEGYAVKADFPTLNNYQLQIDRAVEVYREHADRIEKNAVMSAHERQYKIAEARAQLDETVAMLKAGYQTELKALSIVSAQKAFKTEAPTPEAQAFADGVLIQLRTNDPADVAALIRAQLPAMDGPTKTELLRRFDEIKALAGSKAALFDDMTAQLKVGDSALEYKILTQIQKDGNAGVAYDHLTKTHRTYQPGYLAAEVSAQYRSDREYEAAMEALRAGESE</sequence>
<accession>A0ABQ4MFH6</accession>
<gene>
    <name evidence="1" type="ORF">J42TS3_37880</name>
</gene>
<evidence type="ECO:0000313" key="2">
    <source>
        <dbReference type="Proteomes" id="UP000679992"/>
    </source>
</evidence>
<protein>
    <submittedName>
        <fullName evidence="1">Uncharacterized protein</fullName>
    </submittedName>
</protein>
<organism evidence="1 2">
    <name type="scientific">Paenibacillus vini</name>
    <dbReference type="NCBI Taxonomy" id="1476024"/>
    <lineage>
        <taxon>Bacteria</taxon>
        <taxon>Bacillati</taxon>
        <taxon>Bacillota</taxon>
        <taxon>Bacilli</taxon>
        <taxon>Bacillales</taxon>
        <taxon>Paenibacillaceae</taxon>
        <taxon>Paenibacillus</taxon>
    </lineage>
</organism>
<dbReference type="Proteomes" id="UP000679992">
    <property type="component" value="Unassembled WGS sequence"/>
</dbReference>
<evidence type="ECO:0000313" key="1">
    <source>
        <dbReference type="EMBL" id="GIP54753.1"/>
    </source>
</evidence>
<proteinExistence type="predicted"/>
<dbReference type="RefSeq" id="WP_244861620.1">
    <property type="nucleotide sequence ID" value="NZ_BOSL01000013.1"/>
</dbReference>
<name>A0ABQ4MFH6_9BACL</name>
<comment type="caution">
    <text evidence="1">The sequence shown here is derived from an EMBL/GenBank/DDBJ whole genome shotgun (WGS) entry which is preliminary data.</text>
</comment>
<dbReference type="EMBL" id="BOSL01000013">
    <property type="protein sequence ID" value="GIP54753.1"/>
    <property type="molecule type" value="Genomic_DNA"/>
</dbReference>